<reference evidence="4 5" key="1">
    <citation type="journal article" date="2009" name="Science">
        <title>Green evolution and dynamic adaptations revealed by genomes of the marine picoeukaryotes Micromonas.</title>
        <authorList>
            <person name="Worden A.Z."/>
            <person name="Lee J.H."/>
            <person name="Mock T."/>
            <person name="Rouze P."/>
            <person name="Simmons M.P."/>
            <person name="Aerts A.L."/>
            <person name="Allen A.E."/>
            <person name="Cuvelier M.L."/>
            <person name="Derelle E."/>
            <person name="Everett M.V."/>
            <person name="Foulon E."/>
            <person name="Grimwood J."/>
            <person name="Gundlach H."/>
            <person name="Henrissat B."/>
            <person name="Napoli C."/>
            <person name="McDonald S.M."/>
            <person name="Parker M.S."/>
            <person name="Rombauts S."/>
            <person name="Salamov A."/>
            <person name="Von Dassow P."/>
            <person name="Badger J.H."/>
            <person name="Coutinho P.M."/>
            <person name="Demir E."/>
            <person name="Dubchak I."/>
            <person name="Gentemann C."/>
            <person name="Eikrem W."/>
            <person name="Gready J.E."/>
            <person name="John U."/>
            <person name="Lanier W."/>
            <person name="Lindquist E.A."/>
            <person name="Lucas S."/>
            <person name="Mayer K.F."/>
            <person name="Moreau H."/>
            <person name="Not F."/>
            <person name="Otillar R."/>
            <person name="Panaud O."/>
            <person name="Pangilinan J."/>
            <person name="Paulsen I."/>
            <person name="Piegu B."/>
            <person name="Poliakov A."/>
            <person name="Robbens S."/>
            <person name="Schmutz J."/>
            <person name="Toulza E."/>
            <person name="Wyss T."/>
            <person name="Zelensky A."/>
            <person name="Zhou K."/>
            <person name="Armbrust E.V."/>
            <person name="Bhattacharya D."/>
            <person name="Goodenough U.W."/>
            <person name="Van de Peer Y."/>
            <person name="Grigoriev I.V."/>
        </authorList>
    </citation>
    <scope>NUCLEOTIDE SEQUENCE [LARGE SCALE GENOMIC DNA]</scope>
    <source>
        <strain evidence="5">RCC299 / NOUM17</strain>
    </source>
</reference>
<keyword evidence="3" id="KW-0812">Transmembrane</keyword>
<comment type="similarity">
    <text evidence="1">Belongs to the phosphoglycerate mutase family.</text>
</comment>
<evidence type="ECO:0000256" key="1">
    <source>
        <dbReference type="ARBA" id="ARBA00038362"/>
    </source>
</evidence>
<dbReference type="EMBL" id="CP001577">
    <property type="protein sequence ID" value="ACO70251.1"/>
    <property type="molecule type" value="Genomic_DNA"/>
</dbReference>
<proteinExistence type="inferred from homology"/>
<dbReference type="Proteomes" id="UP000002009">
    <property type="component" value="Chromosome 12"/>
</dbReference>
<evidence type="ECO:0000313" key="5">
    <source>
        <dbReference type="Proteomes" id="UP000002009"/>
    </source>
</evidence>
<feature type="transmembrane region" description="Helical" evidence="3">
    <location>
        <begin position="30"/>
        <end position="50"/>
    </location>
</feature>
<dbReference type="InterPro" id="IPR050275">
    <property type="entry name" value="PGM_Phosphatase"/>
</dbReference>
<dbReference type="GeneID" id="8248119"/>
<dbReference type="RefSeq" id="XP_002508993.1">
    <property type="nucleotide sequence ID" value="XM_002508947.1"/>
</dbReference>
<keyword evidence="3" id="KW-0472">Membrane</keyword>
<sequence length="537" mass="59243">MPRVDEESALLGGSDAGVKSRRVGTSAIRYALAGSAALCFALVAVLTFGGEVREYKSQESEPEPAPILQGAQESDKPLPPSPFVAMQGMFAYETWTESEVKRQGDPDDDARPLLQSMPNFGASVESWETIRTAVQTGLGATGQRKLFIFLRHAQAMHNQWGLHAHKTKSVNDIPCDYKGKGNLVDPDLTGFGRLNARKFVRDVLESGLGKEIGGEARVFSSPLSRTLETTEIGFGNQTVLKIKGGRVTVSELLRERIDTRVPFEVRRPVSYKKGVDQQNLDELFRFDDVEPSKLQNGDTVGSVTVDFDGDKGIMDHSVKQLWEGEQNVLNTKQYATLGASEPRANPTPNTMTKTKADQTADTSELMAPQCFVPSRGLGLAVSERGWCCVENGLKQKFGPDNLFDFNVTIPNKDLSEAERSARDKTNETYVCKLMEAGRLGNKLCYGPAMLGLLAQDDVNLTPGREEGENELVGRVRTWIASVFDEVEDQVIVAVTHSDWIKLAMHDLGVDKSWLVPRNNEMLPVIVEDTRPKPIEKR</sequence>
<dbReference type="KEGG" id="mis:MICPUN_63194"/>
<keyword evidence="5" id="KW-1185">Reference proteome</keyword>
<gene>
    <name evidence="4" type="ORF">MICPUN_63194</name>
</gene>
<accession>C1FIX0</accession>
<dbReference type="OrthoDB" id="496981at2759"/>
<dbReference type="GO" id="GO:0005737">
    <property type="term" value="C:cytoplasm"/>
    <property type="evidence" value="ECO:0007669"/>
    <property type="project" value="TreeGrafter"/>
</dbReference>
<dbReference type="SMART" id="SM00855">
    <property type="entry name" value="PGAM"/>
    <property type="match status" value="1"/>
</dbReference>
<protein>
    <submittedName>
        <fullName evidence="4">Uncharacterized protein</fullName>
    </submittedName>
</protein>
<dbReference type="PANTHER" id="PTHR48100">
    <property type="entry name" value="BROAD-SPECIFICITY PHOSPHATASE YOR283W-RELATED"/>
    <property type="match status" value="1"/>
</dbReference>
<dbReference type="GO" id="GO:0016791">
    <property type="term" value="F:phosphatase activity"/>
    <property type="evidence" value="ECO:0007669"/>
    <property type="project" value="TreeGrafter"/>
</dbReference>
<dbReference type="Gene3D" id="3.40.50.1240">
    <property type="entry name" value="Phosphoglycerate mutase-like"/>
    <property type="match status" value="1"/>
</dbReference>
<dbReference type="AlphaFoldDB" id="C1FIX0"/>
<evidence type="ECO:0000256" key="3">
    <source>
        <dbReference type="SAM" id="Phobius"/>
    </source>
</evidence>
<dbReference type="CDD" id="cd07040">
    <property type="entry name" value="HP"/>
    <property type="match status" value="1"/>
</dbReference>
<organism evidence="4 5">
    <name type="scientific">Micromonas commoda (strain RCC299 / NOUM17 / CCMP2709)</name>
    <name type="common">Picoplanktonic green alga</name>
    <dbReference type="NCBI Taxonomy" id="296587"/>
    <lineage>
        <taxon>Eukaryota</taxon>
        <taxon>Viridiplantae</taxon>
        <taxon>Chlorophyta</taxon>
        <taxon>Mamiellophyceae</taxon>
        <taxon>Mamiellales</taxon>
        <taxon>Mamiellaceae</taxon>
        <taxon>Micromonas</taxon>
    </lineage>
</organism>
<evidence type="ECO:0000313" key="4">
    <source>
        <dbReference type="EMBL" id="ACO70251.1"/>
    </source>
</evidence>
<dbReference type="SUPFAM" id="SSF53254">
    <property type="entry name" value="Phosphoglycerate mutase-like"/>
    <property type="match status" value="1"/>
</dbReference>
<dbReference type="PANTHER" id="PTHR48100:SF1">
    <property type="entry name" value="HISTIDINE PHOSPHATASE FAMILY PROTEIN-RELATED"/>
    <property type="match status" value="1"/>
</dbReference>
<dbReference type="InterPro" id="IPR029033">
    <property type="entry name" value="His_PPase_superfam"/>
</dbReference>
<name>C1FIX0_MICCC</name>
<evidence type="ECO:0000256" key="2">
    <source>
        <dbReference type="SAM" id="MobiDB-lite"/>
    </source>
</evidence>
<dbReference type="InParanoid" id="C1FIX0"/>
<feature type="region of interest" description="Disordered" evidence="2">
    <location>
        <begin position="56"/>
        <end position="79"/>
    </location>
</feature>
<keyword evidence="3" id="KW-1133">Transmembrane helix</keyword>
<dbReference type="InterPro" id="IPR013078">
    <property type="entry name" value="His_Pase_superF_clade-1"/>
</dbReference>